<dbReference type="EMBL" id="LPLU01000099">
    <property type="protein sequence ID" value="KWK71947.1"/>
    <property type="molecule type" value="Genomic_DNA"/>
</dbReference>
<proteinExistence type="predicted"/>
<dbReference type="Proteomes" id="UP000065504">
    <property type="component" value="Unassembled WGS sequence"/>
</dbReference>
<name>A0A119US42_9BURK</name>
<protein>
    <submittedName>
        <fullName evidence="1">Uncharacterized protein</fullName>
    </submittedName>
</protein>
<organism evidence="1 2">
    <name type="scientific">Burkholderia ubonensis</name>
    <dbReference type="NCBI Taxonomy" id="101571"/>
    <lineage>
        <taxon>Bacteria</taxon>
        <taxon>Pseudomonadati</taxon>
        <taxon>Pseudomonadota</taxon>
        <taxon>Betaproteobacteria</taxon>
        <taxon>Burkholderiales</taxon>
        <taxon>Burkholderiaceae</taxon>
        <taxon>Burkholderia</taxon>
        <taxon>Burkholderia cepacia complex</taxon>
    </lineage>
</organism>
<evidence type="ECO:0000313" key="1">
    <source>
        <dbReference type="EMBL" id="KWK71947.1"/>
    </source>
</evidence>
<accession>A0A119US42</accession>
<reference evidence="1 2" key="1">
    <citation type="submission" date="2015-11" db="EMBL/GenBank/DDBJ databases">
        <title>Expanding the genomic diversity of Burkholderia species for the development of highly accurate diagnostics.</title>
        <authorList>
            <person name="Sahl J."/>
            <person name="Keim P."/>
            <person name="Wagner D."/>
        </authorList>
    </citation>
    <scope>NUCLEOTIDE SEQUENCE [LARGE SCALE GENOMIC DNA]</scope>
    <source>
        <strain evidence="1 2">MSMB782WGS</strain>
    </source>
</reference>
<comment type="caution">
    <text evidence="1">The sequence shown here is derived from an EMBL/GenBank/DDBJ whole genome shotgun (WGS) entry which is preliminary data.</text>
</comment>
<gene>
    <name evidence="1" type="ORF">WM16_19500</name>
</gene>
<dbReference type="AlphaFoldDB" id="A0A119US42"/>
<evidence type="ECO:0000313" key="2">
    <source>
        <dbReference type="Proteomes" id="UP000065504"/>
    </source>
</evidence>
<sequence length="67" mass="7428">MQFLFIGSRFTLHASSPHSVALMQLRFTSFAVTSLWRDLHPQECAHAGRTGKTPHPLQGAAFCFLLG</sequence>